<keyword evidence="3 6" id="KW-0479">Metal-binding</keyword>
<evidence type="ECO:0000256" key="3">
    <source>
        <dbReference type="ARBA" id="ARBA00022723"/>
    </source>
</evidence>
<dbReference type="SFLD" id="SFLDG01389">
    <property type="entry name" value="menaquinone_synthsis_involved"/>
    <property type="match status" value="2"/>
</dbReference>
<dbReference type="PROSITE" id="PS51918">
    <property type="entry name" value="RADICAL_SAM"/>
    <property type="match status" value="1"/>
</dbReference>
<dbReference type="InterPro" id="IPR058240">
    <property type="entry name" value="rSAM_sf"/>
</dbReference>
<evidence type="ECO:0000313" key="11">
    <source>
        <dbReference type="Proteomes" id="UP000280842"/>
    </source>
</evidence>
<evidence type="ECO:0000256" key="8">
    <source>
        <dbReference type="PIRSR" id="PIRSR004762-2"/>
    </source>
</evidence>
<evidence type="ECO:0000313" key="10">
    <source>
        <dbReference type="EMBL" id="RMA93193.1"/>
    </source>
</evidence>
<dbReference type="GO" id="GO:0044689">
    <property type="term" value="F:7,8-didemethyl-8-hydroxy-5-deazariboflavin synthase activity"/>
    <property type="evidence" value="ECO:0007669"/>
    <property type="project" value="TreeGrafter"/>
</dbReference>
<keyword evidence="6" id="KW-0560">Oxidoreductase</keyword>
<gene>
    <name evidence="6" type="primary">mqnC</name>
    <name evidence="10" type="ORF">CLV39_1249</name>
</gene>
<dbReference type="EMBL" id="REFO01000013">
    <property type="protein sequence ID" value="RMA93193.1"/>
    <property type="molecule type" value="Genomic_DNA"/>
</dbReference>
<evidence type="ECO:0000256" key="7">
    <source>
        <dbReference type="PIRSR" id="PIRSR004762-1"/>
    </source>
</evidence>
<feature type="binding site" evidence="8">
    <location>
        <position position="298"/>
    </location>
    <ligand>
        <name>(3R)-3-methyl-D-ornithine</name>
        <dbReference type="ChEBI" id="CHEBI:64642"/>
    </ligand>
</feature>
<evidence type="ECO:0000256" key="5">
    <source>
        <dbReference type="ARBA" id="ARBA00023014"/>
    </source>
</evidence>
<sequence>MISLNKDTDFIFNKIQKGERITEEEALYLLENEELLNIGTIANYVRAKKHPDNIVTFVVDRNINYTNVCVAGCKFCAFQRRKSDSDAYVLDFDEIYRKIQELVDWGGTTLLMQGGLNPDLRLDFYVELFKGIKERFPQIHIHSLSATEINYISKLEKISIEETLKILKDAGLDSLPGGGAEILSDEVRVLISSNKTTTDQWLEVHETAHKLGMKSTATMMFGHVEKPKHIIEHLSNIRKLQDRSLENHKGYFTAFIPWTFQKGGTKLDFLEPATSVWYLKVLAVSRIFLDNFDNVQTSHVTQTMKVGPVGLHFGANDLGSTMIEENVVTSTGLPVSYPKPEKMAKIIKEAGFIPAQRDTYYNIVRYFDDIS</sequence>
<evidence type="ECO:0000256" key="4">
    <source>
        <dbReference type="ARBA" id="ARBA00023004"/>
    </source>
</evidence>
<dbReference type="InterPro" id="IPR045567">
    <property type="entry name" value="CofH/MnqC-like_C"/>
</dbReference>
<dbReference type="SUPFAM" id="SSF102114">
    <property type="entry name" value="Radical SAM enzymes"/>
    <property type="match status" value="1"/>
</dbReference>
<keyword evidence="1 6" id="KW-0004">4Fe-4S</keyword>
<dbReference type="InterPro" id="IPR013785">
    <property type="entry name" value="Aldolase_TIM"/>
</dbReference>
<keyword evidence="6" id="KW-0474">Menaquinone biosynthesis</keyword>
<dbReference type="CDD" id="cd01335">
    <property type="entry name" value="Radical_SAM"/>
    <property type="match status" value="1"/>
</dbReference>
<dbReference type="GO" id="GO:0016765">
    <property type="term" value="F:transferase activity, transferring alkyl or aryl (other than methyl) groups"/>
    <property type="evidence" value="ECO:0007669"/>
    <property type="project" value="InterPro"/>
</dbReference>
<proteinExistence type="inferred from homology"/>
<comment type="similarity">
    <text evidence="6">Belongs to the radical SAM superfamily. MqnC family.</text>
</comment>
<dbReference type="Pfam" id="PF04055">
    <property type="entry name" value="Radical_SAM"/>
    <property type="match status" value="1"/>
</dbReference>
<dbReference type="SFLD" id="SFLDS00029">
    <property type="entry name" value="Radical_SAM"/>
    <property type="match status" value="2"/>
</dbReference>
<dbReference type="SFLD" id="SFLDG01064">
    <property type="entry name" value="F420__menaquinone_cofactor_bio"/>
    <property type="match status" value="2"/>
</dbReference>
<comment type="catalytic activity">
    <reaction evidence="6">
        <text>dehypoxanthine futalosine + S-adenosyl-L-methionine = cyclic dehypoxanthinylfutalosinate + 5'-deoxyadenosine + L-methionine + H(+)</text>
        <dbReference type="Rhea" id="RHEA:33083"/>
        <dbReference type="ChEBI" id="CHEBI:15378"/>
        <dbReference type="ChEBI" id="CHEBI:17319"/>
        <dbReference type="ChEBI" id="CHEBI:57844"/>
        <dbReference type="ChEBI" id="CHEBI:58864"/>
        <dbReference type="ChEBI" id="CHEBI:59789"/>
        <dbReference type="ChEBI" id="CHEBI:64270"/>
        <dbReference type="EC" id="1.21.98.1"/>
    </reaction>
</comment>
<dbReference type="PANTHER" id="PTHR43076:SF1">
    <property type="entry name" value="LIPOYL SYNTHASE 2"/>
    <property type="match status" value="1"/>
</dbReference>
<dbReference type="InterPro" id="IPR034405">
    <property type="entry name" value="F420"/>
</dbReference>
<dbReference type="InterPro" id="IPR007197">
    <property type="entry name" value="rSAM"/>
</dbReference>
<comment type="pathway">
    <text evidence="6">Quinol/quinone metabolism; menaquinone biosynthesis.</text>
</comment>
<keyword evidence="5 6" id="KW-0411">Iron-sulfur</keyword>
<protein>
    <recommendedName>
        <fullName evidence="6">Cyclic dehypoxanthine futalosine synthase</fullName>
        <shortName evidence="6">Cyclic DHFL synthase</shortName>
        <ecNumber evidence="6">1.21.98.1</ecNumber>
    </recommendedName>
    <alternativeName>
        <fullName evidence="6">Dehypoxanthine futalosine cyclase</fullName>
        <shortName evidence="6">DHFL cyclase</shortName>
    </alternativeName>
    <alternativeName>
        <fullName evidence="6">Menaquinone biosynthetic enzyme MqnC</fullName>
    </alternativeName>
</protein>
<organism evidence="10 11">
    <name type="scientific">Hydrogenothermus marinus</name>
    <dbReference type="NCBI Taxonomy" id="133270"/>
    <lineage>
        <taxon>Bacteria</taxon>
        <taxon>Pseudomonadati</taxon>
        <taxon>Aquificota</taxon>
        <taxon>Aquificia</taxon>
        <taxon>Aquificales</taxon>
        <taxon>Hydrogenothermaceae</taxon>
        <taxon>Hydrogenothermus</taxon>
    </lineage>
</organism>
<comment type="function">
    <text evidence="6">Radical SAM enzyme that catalyzes the cyclization of dehypoxanthine futalosine (DHFL) into cyclic dehypoxanthine futalosine (CDHFL), a step in the biosynthesis of menaquinone (MK, vitamin K2).</text>
</comment>
<evidence type="ECO:0000256" key="2">
    <source>
        <dbReference type="ARBA" id="ARBA00022691"/>
    </source>
</evidence>
<dbReference type="Pfam" id="PF19288">
    <property type="entry name" value="CofH_C"/>
    <property type="match status" value="1"/>
</dbReference>
<dbReference type="PIRSF" id="PIRSF004762">
    <property type="entry name" value="CHP00423"/>
    <property type="match status" value="1"/>
</dbReference>
<dbReference type="OrthoDB" id="9802027at2"/>
<reference evidence="10 11" key="1">
    <citation type="submission" date="2018-10" db="EMBL/GenBank/DDBJ databases">
        <title>Genomic Encyclopedia of Archaeal and Bacterial Type Strains, Phase II (KMG-II): from individual species to whole genera.</title>
        <authorList>
            <person name="Goeker M."/>
        </authorList>
    </citation>
    <scope>NUCLEOTIDE SEQUENCE [LARGE SCALE GENOMIC DNA]</scope>
    <source>
        <strain evidence="10 11">VM1</strain>
    </source>
</reference>
<feature type="binding site" evidence="8">
    <location>
        <position position="145"/>
    </location>
    <ligand>
        <name>(3R)-3-methyl-D-ornithine</name>
        <dbReference type="ChEBI" id="CHEBI:64642"/>
    </ligand>
</feature>
<feature type="binding site" evidence="6 7">
    <location>
        <position position="69"/>
    </location>
    <ligand>
        <name>[4Fe-4S] cluster</name>
        <dbReference type="ChEBI" id="CHEBI:49883"/>
        <note>4Fe-4S-S-AdoMet</note>
    </ligand>
</feature>
<dbReference type="InterPro" id="IPR020050">
    <property type="entry name" value="FO_synthase_su2"/>
</dbReference>
<keyword evidence="4 6" id="KW-0408">Iron</keyword>
<dbReference type="NCBIfam" id="TIGR03699">
    <property type="entry name" value="menaquin_MqnC"/>
    <property type="match status" value="1"/>
</dbReference>
<dbReference type="InterPro" id="IPR022431">
    <property type="entry name" value="Cyclic_DHFL_synthase_mqnC"/>
</dbReference>
<dbReference type="GO" id="GO:0046992">
    <property type="term" value="F:oxidoreductase activity, acting on X-H and Y-H to form an X-Y bond"/>
    <property type="evidence" value="ECO:0007669"/>
    <property type="project" value="UniProtKB-UniRule"/>
</dbReference>
<accession>A0A3M0B745</accession>
<dbReference type="HAMAP" id="MF_00992">
    <property type="entry name" value="MqnC"/>
    <property type="match status" value="1"/>
</dbReference>
<feature type="binding site" evidence="6 7">
    <location>
        <position position="76"/>
    </location>
    <ligand>
        <name>[4Fe-4S] cluster</name>
        <dbReference type="ChEBI" id="CHEBI:49883"/>
        <note>4Fe-4S-S-AdoMet</note>
    </ligand>
</feature>
<dbReference type="UniPathway" id="UPA00079"/>
<evidence type="ECO:0000256" key="6">
    <source>
        <dbReference type="HAMAP-Rule" id="MF_00992"/>
    </source>
</evidence>
<evidence type="ECO:0000256" key="1">
    <source>
        <dbReference type="ARBA" id="ARBA00022485"/>
    </source>
</evidence>
<dbReference type="RefSeq" id="WP_121923365.1">
    <property type="nucleotide sequence ID" value="NZ_REFO01000013.1"/>
</dbReference>
<comment type="cofactor">
    <cofactor evidence="6 7">
        <name>[4Fe-4S] cluster</name>
        <dbReference type="ChEBI" id="CHEBI:49883"/>
    </cofactor>
    <text evidence="6 7">Binds 1 [4Fe-4S] cluster. The cluster is coordinated with 3 cysteines and an exchangeable S-adenosyl-L-methionine.</text>
</comment>
<feature type="binding site" evidence="8">
    <location>
        <position position="181"/>
    </location>
    <ligand>
        <name>S-adenosyl-L-methionine</name>
        <dbReference type="ChEBI" id="CHEBI:59789"/>
    </ligand>
</feature>
<keyword evidence="2 6" id="KW-0949">S-adenosyl-L-methionine</keyword>
<dbReference type="EC" id="1.21.98.1" evidence="6"/>
<dbReference type="GO" id="GO:0009234">
    <property type="term" value="P:menaquinone biosynthetic process"/>
    <property type="evidence" value="ECO:0007669"/>
    <property type="project" value="UniProtKB-UniRule"/>
</dbReference>
<keyword evidence="11" id="KW-1185">Reference proteome</keyword>
<name>A0A3M0B745_9AQUI</name>
<dbReference type="GO" id="GO:0005506">
    <property type="term" value="F:iron ion binding"/>
    <property type="evidence" value="ECO:0007669"/>
    <property type="project" value="UniProtKB-UniRule"/>
</dbReference>
<evidence type="ECO:0000259" key="9">
    <source>
        <dbReference type="PROSITE" id="PS51918"/>
    </source>
</evidence>
<feature type="domain" description="Radical SAM core" evidence="9">
    <location>
        <begin position="55"/>
        <end position="293"/>
    </location>
</feature>
<dbReference type="Gene3D" id="3.20.20.70">
    <property type="entry name" value="Aldolase class I"/>
    <property type="match status" value="1"/>
</dbReference>
<feature type="binding site" evidence="8">
    <location>
        <position position="320"/>
    </location>
    <ligand>
        <name>(3R)-3-methyl-D-ornithine</name>
        <dbReference type="ChEBI" id="CHEBI:64642"/>
    </ligand>
</feature>
<dbReference type="NCBIfam" id="TIGR00423">
    <property type="entry name" value="CofH family radical SAM protein"/>
    <property type="match status" value="1"/>
</dbReference>
<feature type="binding site" evidence="6 7">
    <location>
        <position position="73"/>
    </location>
    <ligand>
        <name>[4Fe-4S] cluster</name>
        <dbReference type="ChEBI" id="CHEBI:49883"/>
        <note>4Fe-4S-S-AdoMet</note>
    </ligand>
</feature>
<dbReference type="PANTHER" id="PTHR43076">
    <property type="entry name" value="FO SYNTHASE (COFH)"/>
    <property type="match status" value="1"/>
</dbReference>
<dbReference type="Proteomes" id="UP000280842">
    <property type="component" value="Unassembled WGS sequence"/>
</dbReference>
<feature type="binding site" evidence="8">
    <location>
        <position position="75"/>
    </location>
    <ligand>
        <name>S-adenosyl-L-methionine</name>
        <dbReference type="ChEBI" id="CHEBI:59789"/>
    </ligand>
</feature>
<comment type="caution">
    <text evidence="10">The sequence shown here is derived from an EMBL/GenBank/DDBJ whole genome shotgun (WGS) entry which is preliminary data.</text>
</comment>
<dbReference type="SFLD" id="SFLDF00342">
    <property type="entry name" value="cyclic_dehypoxanthine_futalosi"/>
    <property type="match status" value="1"/>
</dbReference>
<dbReference type="AlphaFoldDB" id="A0A3M0B745"/>
<dbReference type="SFLD" id="SFLDF00343">
    <property type="entry name" value="aminofutalosine_synthase_(mqnE"/>
    <property type="match status" value="1"/>
</dbReference>
<dbReference type="GO" id="GO:0051539">
    <property type="term" value="F:4 iron, 4 sulfur cluster binding"/>
    <property type="evidence" value="ECO:0007669"/>
    <property type="project" value="UniProtKB-KW"/>
</dbReference>